<evidence type="ECO:0000313" key="3">
    <source>
        <dbReference type="EMBL" id="MBO1263670.1"/>
    </source>
</evidence>
<comment type="caution">
    <text evidence="3">The sequence shown here is derived from an EMBL/GenBank/DDBJ whole genome shotgun (WGS) entry which is preliminary data.</text>
</comment>
<comment type="similarity">
    <text evidence="2">Belongs to the RbfA family.</text>
</comment>
<comment type="function">
    <text evidence="2">One of several proteins that assist in the late maturation steps of the functional core of the 30S ribosomal subunit. Associates with free 30S ribosomal subunits (but not with 30S subunits that are part of 70S ribosomes or polysomes). Required for efficient processing of 16S rRNA. May interact with the 5'-terminal helix region of 16S rRNA.</text>
</comment>
<dbReference type="PANTHER" id="PTHR33515:SF1">
    <property type="entry name" value="RIBOSOME-BINDING FACTOR A, CHLOROPLASTIC-RELATED"/>
    <property type="match status" value="1"/>
</dbReference>
<organism evidence="3 4">
    <name type="scientific">Proteiniclasticum aestuarii</name>
    <dbReference type="NCBI Taxonomy" id="2817862"/>
    <lineage>
        <taxon>Bacteria</taxon>
        <taxon>Bacillati</taxon>
        <taxon>Bacillota</taxon>
        <taxon>Clostridia</taxon>
        <taxon>Eubacteriales</taxon>
        <taxon>Clostridiaceae</taxon>
        <taxon>Proteiniclasticum</taxon>
    </lineage>
</organism>
<dbReference type="InterPro" id="IPR023799">
    <property type="entry name" value="RbfA_dom_sf"/>
</dbReference>
<dbReference type="NCBIfam" id="TIGR00082">
    <property type="entry name" value="rbfA"/>
    <property type="match status" value="1"/>
</dbReference>
<dbReference type="GO" id="GO:0043024">
    <property type="term" value="F:ribosomal small subunit binding"/>
    <property type="evidence" value="ECO:0007669"/>
    <property type="project" value="TreeGrafter"/>
</dbReference>
<dbReference type="InterPro" id="IPR000238">
    <property type="entry name" value="RbfA"/>
</dbReference>
<dbReference type="GO" id="GO:0005829">
    <property type="term" value="C:cytosol"/>
    <property type="evidence" value="ECO:0007669"/>
    <property type="project" value="TreeGrafter"/>
</dbReference>
<dbReference type="RefSeq" id="WP_207598181.1">
    <property type="nucleotide sequence ID" value="NZ_JAFNJU010000001.1"/>
</dbReference>
<evidence type="ECO:0000256" key="2">
    <source>
        <dbReference type="HAMAP-Rule" id="MF_00003"/>
    </source>
</evidence>
<dbReference type="PANTHER" id="PTHR33515">
    <property type="entry name" value="RIBOSOME-BINDING FACTOR A, CHLOROPLASTIC-RELATED"/>
    <property type="match status" value="1"/>
</dbReference>
<comment type="subunit">
    <text evidence="2">Monomer. Binds 30S ribosomal subunits, but not 50S ribosomal subunits or 70S ribosomes.</text>
</comment>
<keyword evidence="4" id="KW-1185">Reference proteome</keyword>
<dbReference type="Gene3D" id="3.30.300.20">
    <property type="match status" value="1"/>
</dbReference>
<dbReference type="Proteomes" id="UP000664218">
    <property type="component" value="Unassembled WGS sequence"/>
</dbReference>
<dbReference type="AlphaFoldDB" id="A0A939KJG8"/>
<reference evidence="3" key="1">
    <citation type="submission" date="2021-03" db="EMBL/GenBank/DDBJ databases">
        <title>Proteiniclasticum marinus sp. nov., isolated from tidal flat sediment.</title>
        <authorList>
            <person name="Namirimu T."/>
            <person name="Yang J.-A."/>
            <person name="Yang S.-H."/>
            <person name="Kim Y.-J."/>
            <person name="Kwon K.K."/>
        </authorList>
    </citation>
    <scope>NUCLEOTIDE SEQUENCE</scope>
    <source>
        <strain evidence="3">SCR006</strain>
    </source>
</reference>
<evidence type="ECO:0000313" key="4">
    <source>
        <dbReference type="Proteomes" id="UP000664218"/>
    </source>
</evidence>
<protein>
    <recommendedName>
        <fullName evidence="2">Ribosome-binding factor A</fullName>
    </recommendedName>
</protein>
<dbReference type="InterPro" id="IPR020053">
    <property type="entry name" value="Ribosome-bd_factorA_CS"/>
</dbReference>
<dbReference type="HAMAP" id="MF_00003">
    <property type="entry name" value="RbfA"/>
    <property type="match status" value="1"/>
</dbReference>
<dbReference type="InterPro" id="IPR015946">
    <property type="entry name" value="KH_dom-like_a/b"/>
</dbReference>
<proteinExistence type="inferred from homology"/>
<keyword evidence="1 2" id="KW-0690">Ribosome biogenesis</keyword>
<gene>
    <name evidence="2 3" type="primary">rbfA</name>
    <name evidence="3" type="ORF">J3A84_01265</name>
</gene>
<evidence type="ECO:0000256" key="1">
    <source>
        <dbReference type="ARBA" id="ARBA00022517"/>
    </source>
</evidence>
<sequence length="118" mass="13536">MAKYRAGRINEEMKKEISAIIMNGLKDPRITAMITITDVEVTSDLRYAKVYASIFGTKEQKEESLEGLKSSAGYIRREVGKKIQMRYVPELIIVVDDTIDRGMHIDELIRKANEQKDQ</sequence>
<dbReference type="Pfam" id="PF02033">
    <property type="entry name" value="RBFA"/>
    <property type="match status" value="1"/>
</dbReference>
<dbReference type="PROSITE" id="PS01319">
    <property type="entry name" value="RBFA"/>
    <property type="match status" value="1"/>
</dbReference>
<dbReference type="SUPFAM" id="SSF89919">
    <property type="entry name" value="Ribosome-binding factor A, RbfA"/>
    <property type="match status" value="1"/>
</dbReference>
<accession>A0A939KJG8</accession>
<dbReference type="GO" id="GO:0030490">
    <property type="term" value="P:maturation of SSU-rRNA"/>
    <property type="evidence" value="ECO:0007669"/>
    <property type="project" value="UniProtKB-UniRule"/>
</dbReference>
<name>A0A939KJG8_9CLOT</name>
<keyword evidence="2" id="KW-0963">Cytoplasm</keyword>
<comment type="subcellular location">
    <subcellularLocation>
        <location evidence="2">Cytoplasm</location>
    </subcellularLocation>
</comment>
<dbReference type="EMBL" id="JAFNJU010000001">
    <property type="protein sequence ID" value="MBO1263670.1"/>
    <property type="molecule type" value="Genomic_DNA"/>
</dbReference>